<evidence type="ECO:0000256" key="8">
    <source>
        <dbReference type="ARBA" id="ARBA00022840"/>
    </source>
</evidence>
<evidence type="ECO:0000256" key="11">
    <source>
        <dbReference type="ARBA" id="ARBA00047899"/>
    </source>
</evidence>
<dbReference type="InterPro" id="IPR038980">
    <property type="entry name" value="ATM_plant"/>
</dbReference>
<evidence type="ECO:0000313" key="17">
    <source>
        <dbReference type="RefSeq" id="XP_016975557.1"/>
    </source>
</evidence>
<feature type="domain" description="PI3K/PI4K catalytic" evidence="14">
    <location>
        <begin position="2419"/>
        <end position="2737"/>
    </location>
</feature>
<dbReference type="GO" id="GO:0005634">
    <property type="term" value="C:nucleus"/>
    <property type="evidence" value="ECO:0007669"/>
    <property type="project" value="UniProtKB-SubCell"/>
</dbReference>
<name>A0A6P4EBP2_DRORH</name>
<evidence type="ECO:0000259" key="15">
    <source>
        <dbReference type="PROSITE" id="PS51189"/>
    </source>
</evidence>
<feature type="domain" description="FAT" evidence="15">
    <location>
        <begin position="1713"/>
        <end position="2317"/>
    </location>
</feature>
<evidence type="ECO:0000256" key="13">
    <source>
        <dbReference type="ARBA" id="ARBA00073111"/>
    </source>
</evidence>
<dbReference type="Pfam" id="PF00454">
    <property type="entry name" value="PI3_PI4_kinase"/>
    <property type="match status" value="1"/>
</dbReference>
<dbReference type="OrthoDB" id="381190at2759"/>
<evidence type="ECO:0000256" key="4">
    <source>
        <dbReference type="ARBA" id="ARBA00022679"/>
    </source>
</evidence>
<dbReference type="Pfam" id="PF02260">
    <property type="entry name" value="FATC"/>
    <property type="match status" value="1"/>
</dbReference>
<keyword evidence="7 17" id="KW-0418">Kinase</keyword>
<dbReference type="InterPro" id="IPR014009">
    <property type="entry name" value="PIK_FAT"/>
</dbReference>
<dbReference type="EC" id="2.7.11.1" evidence="2"/>
<evidence type="ECO:0000259" key="16">
    <source>
        <dbReference type="PROSITE" id="PS51190"/>
    </source>
</evidence>
<dbReference type="GO" id="GO:0005524">
    <property type="term" value="F:ATP binding"/>
    <property type="evidence" value="ECO:0007669"/>
    <property type="project" value="UniProtKB-KW"/>
</dbReference>
<evidence type="ECO:0000259" key="14">
    <source>
        <dbReference type="PROSITE" id="PS50290"/>
    </source>
</evidence>
<dbReference type="GO" id="GO:0006281">
    <property type="term" value="P:DNA repair"/>
    <property type="evidence" value="ECO:0007669"/>
    <property type="project" value="InterPro"/>
</dbReference>
<sequence length="2770" mass="318742">MSGLINDIQRIIGDIQSGKQAIRNKGIEQLDEKLSNCREDLNALLQSKRCDLSWPVLFDVSKEALIKYAGSLEDANEKTFKTLAVKNYLYDNVLEKITKFNLEAGMQSSGNGHFLAKTSIFNAFEEGIKMRVVVKHFGDRIVSLLDRGIYSSATYVRDLKINEYSRILSYLFEVNVERDEVLSTRILKCITKTVTLAKDRVQLHADLVEYLPELKNFANYANGARKLEIVRLYLIFATELSLNYHHQLCIHMQEILPKLCEFHEEDVFRDDTRNLFFQCITKSLHSLYPKLDMCDFNTLGVPLHEKWTQCLLRLKTMVNVEIRKNSLARYKTSQLSNDKFSEPFIKMSALVMYIVLWHLESKKLDENGEGDAPKKVPKPADKMDVIFDLIDKKETTFNDVWFAIFAELLQLSGVIINVANYQQALSTVAEIMQIYGNARNLRNLRLCLGSLLNKEKEFLQSKSIGENFLGELWSQMGNHLISETTTNSEEIKEKQLALQLLIRHHKLNQKMATSLLHNITSNEMLKRNECFATIREIFVHADSCGQDKASLDLEPIIAWAYGSGERNSAAQVIHNIARIDARLQADTFAISIINFLDEQQLQEISCIQAVAVPIERNLLAYKYNKQLIFLDNEYAAPFESIAQLLTETKNCLFQTNYECLMRSINFQIAQDNSPAGILKNLNSLLKLVCTMERLLFYKVFDAKNFIGCPLIKRIGLYLSHIEFQYKANSSEMLDESDLREILRIQIDVLEVFRINSVLLSYLEKQPIEMLVAFVGTALKLHCMQRERSENADHSTITAQCLNILAGLCAFSSHRDETFEHIAKVTMRWQPQDVLIVTKMLCSCQTISDVSSTWLVNKLKTVFQHYHQDLNVIDNVVDHIPTIFYFIYKIEHHLDDMLMALNSLLRIALKKSYTSQLTAKIVRSVGLIAQKCPDIYLLENFTVICKSTAKFITMPTLEVRFATLFTFTILLETNCVTNNAIGHSQSHLDFCQELYDSIEFNKLTYNNEDAIQNSNALVVQMSIAVFVRSSFHQEIALKQLLHHCALRRLTETEFIFLQRIVPCYGLSMRDLIRPFASVLLHKWSSQRWPISKFPYFLCYAKKNEFRRAHANEIMAYTFLYGKTEDIERCSKSISEDLALPIVASFLLPKNCLCSESQGNDFKDHHQLLSENLRYSQLNGTDVDLNVETLNCAISMLHDTQELSRLFGTHATCSEIGNWYSLTGESLFNCLYLHINLKQNSLGHGRIQSMTTLQIKHPRLLIDLFGRLKTNCFTATFSGQSLRGLFLYSEIADAVYDAAIENEKKVLQCSYFVCDIWLFLVRFLLHTKFSQVQMSVLNFLELLLHKPRFGNKEFSNHFAEVAKLLGSFQLGCESKEVKEKARVIVMQILESNKDQIDLSSFLEETTDCEFLKPLREKYNSNLPNIDQADVANNLRSFVRRPTAERLRDLREYIAVHKDKLQEHEKLLFDVINRLVQMSRDTHSKQSSLDALKCLAQIGPLKLSNISYYFQTDFESFEESLEEPMQVFLRVIFKSLEKYLFHFDPKTHEALVSVAIQVVNSKSAVNILDQYKSLRIFVLMSPNSSFLNFNNQIPRISWLAAFQATQNLDYEPWMCAFVSRVFKECGWQGFDDLAASSFAFAKTCLQPFIKLLLENNQHHLESLCQMLDYFFEGFVSSKSPNSNAIFHNKRAIKRFLHICECIRIFNNWSIPVNLSKVVLASNHCQAYFLSIMYLELWACSATDSDKANLLENESFQTSAKKAYESIGCLDAIPGFVNPMRSRLDFLGRSSNLSTIILESEHMDRSNGQLCVDIMKGNGLWSFAKLQQHQNIEPDYEIFWRLGQWDSLTDSKQQPLQTKARASHSLEQEFKRHHFVALRSIGQREEENSLSAIDMAYSCVRDILQEISMECLQSVYKYLTWLGSLQQIEEFCQIQFGTQISPGQMTKVFGKWQKELELKYGNFSCKEYMIAHQIALFKMAGTRAGRRMREFYKNSPMDTYLLKGIGECKRAGNLNLAAKYIATLRELPNIREFTKISVLLEDAEVNLKMGNQPIAKAILEHVTYNHEFKFCVQRIPALRMLGEFLLDYNAKTFTSVQHHNFNTSIKMIDDFLLHRKALSETYPDIFEWQQLDAYSSRQRTAAYAAMAKYADREYQQLYDYRHSQEYQTLLDIIEQNRQTADKVTQRENQDRRVISMQMKRYASLDERQLQHIEEKLSEHLCLAVRNHMAYCRLDSGFSSAAIYRIISLWFTNATNELMQQSIKEEILTVPSYKFICAANQLTARLNTKNASLLKGLMELLVRCGQDHPHHTFYQLYPLVFAHLDGENSNTERSGIARKIIAKICEKNATAGECSKQLESLLPALITFANEGKTNDNHPVSDSARLKQFEKVRRWRNLNAVQCPTLELPIMPSKEYHITSVVKWNNEMTQCGGLNAPVKVLCVCSDGQTRAQLIKGKDDLRQDAVMQQVFGIVNELLKQDSEFIERKLKLRTYKVTPLSMRSGILEWCTNSTPVGHYLVVEGKGGAHARYRPNDWNNNHCRKLSASHLKSTKEKRYEVYKQICEHLKPVFHYFLLEKFPIPGMWFERRLAYTNSVATTSMVGYVLGLGDRHTQNILIDQQTAEVIHIDFGIAFEQGKIQTTPETVPFRLTRDFVAPMGICGTKGVFAKSCEATMHILRRYKSVLTTILEVLLYDPLFIWGVLNKKKLTQSSQQSSEESVNLVAQRALLLVRNKLEGREAGTLGDSNVEAQVERLINEATLPRNLCMLFPGWDPQL</sequence>
<keyword evidence="9" id="KW-0539">Nucleus</keyword>
<evidence type="ECO:0000256" key="7">
    <source>
        <dbReference type="ARBA" id="ARBA00022777"/>
    </source>
</evidence>
<keyword evidence="10" id="KW-0131">Cell cycle</keyword>
<evidence type="ECO:0000256" key="10">
    <source>
        <dbReference type="ARBA" id="ARBA00023306"/>
    </source>
</evidence>
<organism evidence="17">
    <name type="scientific">Drosophila rhopaloa</name>
    <name type="common">Fruit fly</name>
    <dbReference type="NCBI Taxonomy" id="1041015"/>
    <lineage>
        <taxon>Eukaryota</taxon>
        <taxon>Metazoa</taxon>
        <taxon>Ecdysozoa</taxon>
        <taxon>Arthropoda</taxon>
        <taxon>Hexapoda</taxon>
        <taxon>Insecta</taxon>
        <taxon>Pterygota</taxon>
        <taxon>Neoptera</taxon>
        <taxon>Endopterygota</taxon>
        <taxon>Diptera</taxon>
        <taxon>Brachycera</taxon>
        <taxon>Muscomorpha</taxon>
        <taxon>Ephydroidea</taxon>
        <taxon>Drosophilidae</taxon>
        <taxon>Drosophila</taxon>
        <taxon>Sophophora</taxon>
    </lineage>
</organism>
<comment type="subcellular location">
    <subcellularLocation>
        <location evidence="1">Nucleus</location>
    </subcellularLocation>
</comment>
<dbReference type="SUPFAM" id="SSF48371">
    <property type="entry name" value="ARM repeat"/>
    <property type="match status" value="1"/>
</dbReference>
<dbReference type="InterPro" id="IPR011009">
    <property type="entry name" value="Kinase-like_dom_sf"/>
</dbReference>
<dbReference type="GO" id="GO:0004674">
    <property type="term" value="F:protein serine/threonine kinase activity"/>
    <property type="evidence" value="ECO:0007669"/>
    <property type="project" value="UniProtKB-KW"/>
</dbReference>
<dbReference type="PANTHER" id="PTHR37079">
    <property type="entry name" value="SERINE/THREONINE-PROTEIN KINASE ATM"/>
    <property type="match status" value="1"/>
</dbReference>
<evidence type="ECO:0000256" key="3">
    <source>
        <dbReference type="ARBA" id="ARBA00022527"/>
    </source>
</evidence>
<reference evidence="17" key="1">
    <citation type="submission" date="2025-08" db="UniProtKB">
        <authorList>
            <consortium name="RefSeq"/>
        </authorList>
    </citation>
    <scope>IDENTIFICATION</scope>
</reference>
<feature type="domain" description="FATC" evidence="16">
    <location>
        <begin position="2738"/>
        <end position="2770"/>
    </location>
</feature>
<dbReference type="InterPro" id="IPR000403">
    <property type="entry name" value="PI3/4_kinase_cat_dom"/>
</dbReference>
<dbReference type="CDD" id="cd05171">
    <property type="entry name" value="PIKKc_ATM"/>
    <property type="match status" value="1"/>
</dbReference>
<dbReference type="Gene3D" id="3.30.1010.10">
    <property type="entry name" value="Phosphatidylinositol 3-kinase Catalytic Subunit, Chain A, domain 4"/>
    <property type="match status" value="1"/>
</dbReference>
<dbReference type="PROSITE" id="PS50290">
    <property type="entry name" value="PI3_4_KINASE_3"/>
    <property type="match status" value="1"/>
</dbReference>
<evidence type="ECO:0000256" key="2">
    <source>
        <dbReference type="ARBA" id="ARBA00012513"/>
    </source>
</evidence>
<dbReference type="InterPro" id="IPR018936">
    <property type="entry name" value="PI3/4_kinase_CS"/>
</dbReference>
<dbReference type="PROSITE" id="PS00915">
    <property type="entry name" value="PI3_4_KINASE_1"/>
    <property type="match status" value="1"/>
</dbReference>
<keyword evidence="4" id="KW-0808">Transferase</keyword>
<dbReference type="RefSeq" id="XP_016975557.1">
    <property type="nucleotide sequence ID" value="XM_017120068.1"/>
</dbReference>
<evidence type="ECO:0000256" key="6">
    <source>
        <dbReference type="ARBA" id="ARBA00022763"/>
    </source>
</evidence>
<dbReference type="PROSITE" id="PS51190">
    <property type="entry name" value="FATC"/>
    <property type="match status" value="1"/>
</dbReference>
<dbReference type="Gene3D" id="1.10.1070.11">
    <property type="entry name" value="Phosphatidylinositol 3-/4-kinase, catalytic domain"/>
    <property type="match status" value="1"/>
</dbReference>
<evidence type="ECO:0000256" key="12">
    <source>
        <dbReference type="ARBA" id="ARBA00048679"/>
    </source>
</evidence>
<comment type="catalytic activity">
    <reaction evidence="12">
        <text>L-seryl-[protein] + ATP = O-phospho-L-seryl-[protein] + ADP + H(+)</text>
        <dbReference type="Rhea" id="RHEA:17989"/>
        <dbReference type="Rhea" id="RHEA-COMP:9863"/>
        <dbReference type="Rhea" id="RHEA-COMP:11604"/>
        <dbReference type="ChEBI" id="CHEBI:15378"/>
        <dbReference type="ChEBI" id="CHEBI:29999"/>
        <dbReference type="ChEBI" id="CHEBI:30616"/>
        <dbReference type="ChEBI" id="CHEBI:83421"/>
        <dbReference type="ChEBI" id="CHEBI:456216"/>
        <dbReference type="EC" id="2.7.11.1"/>
    </reaction>
</comment>
<dbReference type="PROSITE" id="PS00916">
    <property type="entry name" value="PI3_4_KINASE_2"/>
    <property type="match status" value="1"/>
</dbReference>
<dbReference type="OMA" id="AYCRLDS"/>
<keyword evidence="3" id="KW-0723">Serine/threonine-protein kinase</keyword>
<evidence type="ECO:0000256" key="5">
    <source>
        <dbReference type="ARBA" id="ARBA00022741"/>
    </source>
</evidence>
<dbReference type="PANTHER" id="PTHR37079:SF4">
    <property type="entry name" value="SERINE_THREONINE-PROTEIN KINASE ATM"/>
    <property type="match status" value="1"/>
</dbReference>
<dbReference type="PROSITE" id="PS51189">
    <property type="entry name" value="FAT"/>
    <property type="match status" value="1"/>
</dbReference>
<keyword evidence="5" id="KW-0547">Nucleotide-binding</keyword>
<dbReference type="InterPro" id="IPR044107">
    <property type="entry name" value="PIKKc_ATM"/>
</dbReference>
<keyword evidence="8" id="KW-0067">ATP-binding</keyword>
<dbReference type="SMART" id="SM00146">
    <property type="entry name" value="PI3Kc"/>
    <property type="match status" value="1"/>
</dbReference>
<dbReference type="SMART" id="SM01343">
    <property type="entry name" value="FATC"/>
    <property type="match status" value="1"/>
</dbReference>
<proteinExistence type="predicted"/>
<evidence type="ECO:0000256" key="9">
    <source>
        <dbReference type="ARBA" id="ARBA00023242"/>
    </source>
</evidence>
<evidence type="ECO:0000256" key="1">
    <source>
        <dbReference type="ARBA" id="ARBA00004123"/>
    </source>
</evidence>
<accession>A0A6P4EBP2</accession>
<protein>
    <recommendedName>
        <fullName evidence="13">Serine/threonine-protein kinase ATM</fullName>
        <ecNumber evidence="2">2.7.11.1</ecNumber>
    </recommendedName>
</protein>
<comment type="catalytic activity">
    <reaction evidence="11">
        <text>L-threonyl-[protein] + ATP = O-phospho-L-threonyl-[protein] + ADP + H(+)</text>
        <dbReference type="Rhea" id="RHEA:46608"/>
        <dbReference type="Rhea" id="RHEA-COMP:11060"/>
        <dbReference type="Rhea" id="RHEA-COMP:11605"/>
        <dbReference type="ChEBI" id="CHEBI:15378"/>
        <dbReference type="ChEBI" id="CHEBI:30013"/>
        <dbReference type="ChEBI" id="CHEBI:30616"/>
        <dbReference type="ChEBI" id="CHEBI:61977"/>
        <dbReference type="ChEBI" id="CHEBI:456216"/>
        <dbReference type="EC" id="2.7.11.1"/>
    </reaction>
</comment>
<dbReference type="FunFam" id="3.30.1010.10:FF:000023">
    <property type="entry name" value="Serine/threonine-protein kinase ATM"/>
    <property type="match status" value="1"/>
</dbReference>
<dbReference type="InterPro" id="IPR036940">
    <property type="entry name" value="PI3/4_kinase_cat_sf"/>
</dbReference>
<gene>
    <name evidence="17" type="primary">LOC108041982</name>
</gene>
<dbReference type="SUPFAM" id="SSF56112">
    <property type="entry name" value="Protein kinase-like (PK-like)"/>
    <property type="match status" value="1"/>
</dbReference>
<dbReference type="InterPro" id="IPR016024">
    <property type="entry name" value="ARM-type_fold"/>
</dbReference>
<keyword evidence="6" id="KW-0227">DNA damage</keyword>
<dbReference type="InterPro" id="IPR003152">
    <property type="entry name" value="FATC_dom"/>
</dbReference>